<reference evidence="2 3" key="1">
    <citation type="submission" date="2019-05" db="EMBL/GenBank/DDBJ databases">
        <authorList>
            <person name="Qu J.-H."/>
        </authorList>
    </citation>
    <scope>NUCLEOTIDE SEQUENCE [LARGE SCALE GENOMIC DNA]</scope>
    <source>
        <strain evidence="2 3">NS28</strain>
    </source>
</reference>
<protein>
    <submittedName>
        <fullName evidence="2">GNAT family N-acetyltransferase</fullName>
    </submittedName>
</protein>
<dbReference type="RefSeq" id="WP_139013570.1">
    <property type="nucleotide sequence ID" value="NZ_VBSN01000054.1"/>
</dbReference>
<dbReference type="Gene3D" id="3.40.630.30">
    <property type="match status" value="1"/>
</dbReference>
<dbReference type="OrthoDB" id="1452841at2"/>
<dbReference type="PANTHER" id="PTHR42791">
    <property type="entry name" value="GNAT FAMILY ACETYLTRANSFERASE"/>
    <property type="match status" value="1"/>
</dbReference>
<comment type="caution">
    <text evidence="2">The sequence shown here is derived from an EMBL/GenBank/DDBJ whole genome shotgun (WGS) entry which is preliminary data.</text>
</comment>
<sequence length="146" mass="16661">MDYSFEVCFNSGKVLLNDNETACALVSFPDKKKSSISSVLNDINFVFNAVGLGGVTKAMQREKIIHANYPNSNIYYLWFIGVDQDQQGRGEGSKLLTEILKDAADYARPVFLETSVSRNIDWYQKFGFEVYNKINFTYDLYLLKHA</sequence>
<feature type="domain" description="N-acetyltransferase" evidence="1">
    <location>
        <begin position="69"/>
        <end position="146"/>
    </location>
</feature>
<dbReference type="GO" id="GO:0016747">
    <property type="term" value="F:acyltransferase activity, transferring groups other than amino-acyl groups"/>
    <property type="evidence" value="ECO:0007669"/>
    <property type="project" value="InterPro"/>
</dbReference>
<dbReference type="PANTHER" id="PTHR42791:SF1">
    <property type="entry name" value="N-ACETYLTRANSFERASE DOMAIN-CONTAINING PROTEIN"/>
    <property type="match status" value="1"/>
</dbReference>
<dbReference type="SUPFAM" id="SSF55729">
    <property type="entry name" value="Acyl-CoA N-acyltransferases (Nat)"/>
    <property type="match status" value="1"/>
</dbReference>
<dbReference type="Proteomes" id="UP000323994">
    <property type="component" value="Unassembled WGS sequence"/>
</dbReference>
<accession>A0A5M8QP99</accession>
<dbReference type="InterPro" id="IPR052523">
    <property type="entry name" value="Trichothecene_AcTrans"/>
</dbReference>
<dbReference type="Pfam" id="PF13508">
    <property type="entry name" value="Acetyltransf_7"/>
    <property type="match status" value="1"/>
</dbReference>
<evidence type="ECO:0000313" key="3">
    <source>
        <dbReference type="Proteomes" id="UP000323994"/>
    </source>
</evidence>
<keyword evidence="2" id="KW-0808">Transferase</keyword>
<evidence type="ECO:0000313" key="2">
    <source>
        <dbReference type="EMBL" id="KAA6437985.1"/>
    </source>
</evidence>
<dbReference type="CDD" id="cd04301">
    <property type="entry name" value="NAT_SF"/>
    <property type="match status" value="1"/>
</dbReference>
<dbReference type="AlphaFoldDB" id="A0A5M8QP99"/>
<keyword evidence="3" id="KW-1185">Reference proteome</keyword>
<dbReference type="EMBL" id="VBSN01000054">
    <property type="protein sequence ID" value="KAA6437985.1"/>
    <property type="molecule type" value="Genomic_DNA"/>
</dbReference>
<evidence type="ECO:0000259" key="1">
    <source>
        <dbReference type="PROSITE" id="PS51186"/>
    </source>
</evidence>
<dbReference type="InterPro" id="IPR000182">
    <property type="entry name" value="GNAT_dom"/>
</dbReference>
<organism evidence="2 3">
    <name type="scientific">Dyadobacter flavalbus</name>
    <dbReference type="NCBI Taxonomy" id="2579942"/>
    <lineage>
        <taxon>Bacteria</taxon>
        <taxon>Pseudomonadati</taxon>
        <taxon>Bacteroidota</taxon>
        <taxon>Cytophagia</taxon>
        <taxon>Cytophagales</taxon>
        <taxon>Spirosomataceae</taxon>
        <taxon>Dyadobacter</taxon>
    </lineage>
</organism>
<dbReference type="InterPro" id="IPR016181">
    <property type="entry name" value="Acyl_CoA_acyltransferase"/>
</dbReference>
<proteinExistence type="predicted"/>
<gene>
    <name evidence="2" type="ORF">FEM33_18950</name>
</gene>
<name>A0A5M8QP99_9BACT</name>
<dbReference type="PROSITE" id="PS51186">
    <property type="entry name" value="GNAT"/>
    <property type="match status" value="1"/>
</dbReference>